<proteinExistence type="predicted"/>
<protein>
    <submittedName>
        <fullName evidence="1">Uncharacterized protein</fullName>
    </submittedName>
</protein>
<reference evidence="1 2" key="1">
    <citation type="journal article" date="2019" name="Sci. Rep.">
        <title>Orb-weaving spider Araneus ventricosus genome elucidates the spidroin gene catalogue.</title>
        <authorList>
            <person name="Kono N."/>
            <person name="Nakamura H."/>
            <person name="Ohtoshi R."/>
            <person name="Moran D.A.P."/>
            <person name="Shinohara A."/>
            <person name="Yoshida Y."/>
            <person name="Fujiwara M."/>
            <person name="Mori M."/>
            <person name="Tomita M."/>
            <person name="Arakawa K."/>
        </authorList>
    </citation>
    <scope>NUCLEOTIDE SEQUENCE [LARGE SCALE GENOMIC DNA]</scope>
</reference>
<organism evidence="1 2">
    <name type="scientific">Araneus ventricosus</name>
    <name type="common">Orbweaver spider</name>
    <name type="synonym">Epeira ventricosa</name>
    <dbReference type="NCBI Taxonomy" id="182803"/>
    <lineage>
        <taxon>Eukaryota</taxon>
        <taxon>Metazoa</taxon>
        <taxon>Ecdysozoa</taxon>
        <taxon>Arthropoda</taxon>
        <taxon>Chelicerata</taxon>
        <taxon>Arachnida</taxon>
        <taxon>Araneae</taxon>
        <taxon>Araneomorphae</taxon>
        <taxon>Entelegynae</taxon>
        <taxon>Araneoidea</taxon>
        <taxon>Araneidae</taxon>
        <taxon>Araneus</taxon>
    </lineage>
</organism>
<feature type="non-terminal residue" evidence="1">
    <location>
        <position position="69"/>
    </location>
</feature>
<sequence length="69" mass="7724">MKRTISALATPSPTSAGGRNIRVKGITLDAALISGEKDASLNFIRSPKSRERHYFAERTEYLRFLSVNR</sequence>
<gene>
    <name evidence="1" type="ORF">AVEN_128679_1</name>
</gene>
<comment type="caution">
    <text evidence="1">The sequence shown here is derived from an EMBL/GenBank/DDBJ whole genome shotgun (WGS) entry which is preliminary data.</text>
</comment>
<dbReference type="Proteomes" id="UP000499080">
    <property type="component" value="Unassembled WGS sequence"/>
</dbReference>
<dbReference type="EMBL" id="BGPR01108372">
    <property type="protein sequence ID" value="GBM82634.1"/>
    <property type="molecule type" value="Genomic_DNA"/>
</dbReference>
<accession>A0A4Y2IYE7</accession>
<dbReference type="AlphaFoldDB" id="A0A4Y2IYE7"/>
<evidence type="ECO:0000313" key="1">
    <source>
        <dbReference type="EMBL" id="GBM82634.1"/>
    </source>
</evidence>
<name>A0A4Y2IYE7_ARAVE</name>
<evidence type="ECO:0000313" key="2">
    <source>
        <dbReference type="Proteomes" id="UP000499080"/>
    </source>
</evidence>
<keyword evidence="2" id="KW-1185">Reference proteome</keyword>